<dbReference type="GeneID" id="107271745"/>
<keyword evidence="1 2" id="KW-0175">Coiled coil</keyword>
<organism evidence="4 5">
    <name type="scientific">Cephus cinctus</name>
    <name type="common">Wheat stem sawfly</name>
    <dbReference type="NCBI Taxonomy" id="211228"/>
    <lineage>
        <taxon>Eukaryota</taxon>
        <taxon>Metazoa</taxon>
        <taxon>Ecdysozoa</taxon>
        <taxon>Arthropoda</taxon>
        <taxon>Hexapoda</taxon>
        <taxon>Insecta</taxon>
        <taxon>Pterygota</taxon>
        <taxon>Neoptera</taxon>
        <taxon>Endopterygota</taxon>
        <taxon>Hymenoptera</taxon>
        <taxon>Cephoidea</taxon>
        <taxon>Cephidae</taxon>
        <taxon>Cephus</taxon>
    </lineage>
</organism>
<dbReference type="Proteomes" id="UP000694920">
    <property type="component" value="Unplaced"/>
</dbReference>
<reference evidence="5" key="1">
    <citation type="submission" date="2025-08" db="UniProtKB">
        <authorList>
            <consortium name="RefSeq"/>
        </authorList>
    </citation>
    <scope>IDENTIFICATION</scope>
</reference>
<feature type="coiled-coil region" evidence="2">
    <location>
        <begin position="347"/>
        <end position="379"/>
    </location>
</feature>
<keyword evidence="4" id="KW-1185">Reference proteome</keyword>
<accession>A0AAJ7C760</accession>
<evidence type="ECO:0000313" key="4">
    <source>
        <dbReference type="Proteomes" id="UP000694920"/>
    </source>
</evidence>
<dbReference type="RefSeq" id="XP_015603608.1">
    <property type="nucleotide sequence ID" value="XM_015748122.2"/>
</dbReference>
<gene>
    <name evidence="5" type="primary">LOC107271745</name>
</gene>
<feature type="region of interest" description="Disordered" evidence="3">
    <location>
        <begin position="272"/>
        <end position="292"/>
    </location>
</feature>
<evidence type="ECO:0000256" key="1">
    <source>
        <dbReference type="ARBA" id="ARBA00023054"/>
    </source>
</evidence>
<dbReference type="PANTHER" id="PTHR21549">
    <property type="entry name" value="MUTATED IN BLADDER CANCER 1"/>
    <property type="match status" value="1"/>
</dbReference>
<sequence>MTLDSEFEKLSLYEKINPKEKAEWIKNFLKLQQQEKIIEKTISSLVATMKIEEDITQSIVRDQIQLMTDRHKIADTVKQSVQVILNDLDATKSVLNDSKDVQELDTNNYKQKLLKLARNIEILKKSCPLQTLMEEEVQLETELNEIARSFSKFDNCTNKETASCIRRGILRSKSVERSHTFCREVQDFNTLVARTGHTENWSEEDHLLFLKLRIKYRKIPKLVRAIKEKCPDLSTEDIVNHEAWYKVYLELREKQKLVLEAWRKEKELEKSQKLNSNKELEKGDKSLQSEKVEIKNPEKLEVTTSNKNNANIHNLECSDETNRRKKEMIKKWKLDREHKRSMDNEQLKRHLEFRKNLEQRRKEARMKKVLTALNEYKNRKVNEKASVEYVERLRETQKDAVKYEANHMIKLFRQKDEEYVKRRLHLVAHSQSRNRNKCNKSTSTIPVKSRNCSTLFDPTKVWIEKCKNRNTSTSASQEVLYIKNIPKLRVTNWRNRESTSQ</sequence>
<dbReference type="PANTHER" id="PTHR21549:SF0">
    <property type="entry name" value="COILED-COIL DOMAIN-CONTAINING PROTEIN 112"/>
    <property type="match status" value="1"/>
</dbReference>
<dbReference type="InterPro" id="IPR039902">
    <property type="entry name" value="CCDC148/CCDC112"/>
</dbReference>
<evidence type="ECO:0000313" key="5">
    <source>
        <dbReference type="RefSeq" id="XP_015603608.1"/>
    </source>
</evidence>
<dbReference type="KEGG" id="ccin:107271745"/>
<protein>
    <submittedName>
        <fullName evidence="5">Coiled-coil domain-containing protein 112-like</fullName>
    </submittedName>
</protein>
<evidence type="ECO:0000256" key="2">
    <source>
        <dbReference type="SAM" id="Coils"/>
    </source>
</evidence>
<proteinExistence type="predicted"/>
<name>A0AAJ7C760_CEPCN</name>
<dbReference type="AlphaFoldDB" id="A0AAJ7C760"/>
<evidence type="ECO:0000256" key="3">
    <source>
        <dbReference type="SAM" id="MobiDB-lite"/>
    </source>
</evidence>